<dbReference type="RefSeq" id="WP_126044610.1">
    <property type="nucleotide sequence ID" value="NZ_RXFM01000027.1"/>
</dbReference>
<dbReference type="Gene3D" id="1.10.220.20">
    <property type="match status" value="1"/>
</dbReference>
<dbReference type="FunFam" id="1.10.1000.11:FF:000002">
    <property type="entry name" value="Cytohesin 1"/>
    <property type="match status" value="1"/>
</dbReference>
<dbReference type="Gene3D" id="1.10.1000.11">
    <property type="entry name" value="Arf Nucleotide-binding Site Opener,domain 2"/>
    <property type="match status" value="1"/>
</dbReference>
<dbReference type="CDD" id="cd00171">
    <property type="entry name" value="Sec7"/>
    <property type="match status" value="1"/>
</dbReference>
<dbReference type="SMART" id="SM00222">
    <property type="entry name" value="Sec7"/>
    <property type="match status" value="1"/>
</dbReference>
<evidence type="ECO:0000313" key="2">
    <source>
        <dbReference type="EMBL" id="RST68516.1"/>
    </source>
</evidence>
<evidence type="ECO:0000313" key="3">
    <source>
        <dbReference type="Proteomes" id="UP000279470"/>
    </source>
</evidence>
<dbReference type="PROSITE" id="PS50190">
    <property type="entry name" value="SEC7"/>
    <property type="match status" value="1"/>
</dbReference>
<dbReference type="Pfam" id="PF01369">
    <property type="entry name" value="Sec7"/>
    <property type="match status" value="1"/>
</dbReference>
<dbReference type="PANTHER" id="PTHR10663">
    <property type="entry name" value="GUANYL-NUCLEOTIDE EXCHANGE FACTOR"/>
    <property type="match status" value="1"/>
</dbReference>
<proteinExistence type="predicted"/>
<dbReference type="Gene3D" id="3.30.310.140">
    <property type="entry name" value="sec7 domains"/>
    <property type="match status" value="1"/>
</dbReference>
<keyword evidence="3" id="KW-1185">Reference proteome</keyword>
<dbReference type="InterPro" id="IPR038075">
    <property type="entry name" value="RalF_C_sf"/>
</dbReference>
<evidence type="ECO:0000259" key="1">
    <source>
        <dbReference type="PROSITE" id="PS50190"/>
    </source>
</evidence>
<dbReference type="InterPro" id="IPR000904">
    <property type="entry name" value="Sec7_dom"/>
</dbReference>
<dbReference type="SUPFAM" id="SSF118104">
    <property type="entry name" value="RalF, C-terminal domain"/>
    <property type="match status" value="1"/>
</dbReference>
<comment type="caution">
    <text evidence="2">The sequence shown here is derived from an EMBL/GenBank/DDBJ whole genome shotgun (WGS) entry which is preliminary data.</text>
</comment>
<organism evidence="2 3">
    <name type="scientific">Candidatus Aquarickettsia rohweri</name>
    <dbReference type="NCBI Taxonomy" id="2602574"/>
    <lineage>
        <taxon>Bacteria</taxon>
        <taxon>Pseudomonadati</taxon>
        <taxon>Pseudomonadota</taxon>
        <taxon>Alphaproteobacteria</taxon>
        <taxon>Rickettsiales</taxon>
        <taxon>Candidatus Midichloriaceae</taxon>
        <taxon>Candidatus Aquarickettsia</taxon>
    </lineage>
</organism>
<dbReference type="InterPro" id="IPR040917">
    <property type="entry name" value="RalF_SCD"/>
</dbReference>
<reference evidence="3" key="1">
    <citation type="submission" date="2018-11" db="EMBL/GenBank/DDBJ databases">
        <title>Phylogenetic, genomic, and biogeographic characterization of a novel and ubiquitous marine invertebrate-associated Rickettsiales parasite, Candidatus Marinoinvertebrata rohwerii, gen. nov., sp. nov.</title>
        <authorList>
            <person name="Klinges J.G."/>
            <person name="Rosales S.M."/>
            <person name="Mcminds R."/>
            <person name="Shaver E.C."/>
            <person name="Shantz A."/>
            <person name="Peters E.C."/>
            <person name="Burkepile D.E."/>
            <person name="Silliman B.R."/>
            <person name="Vega Thurber R.L."/>
        </authorList>
    </citation>
    <scope>NUCLEOTIDE SEQUENCE [LARGE SCALE GENOMIC DNA]</scope>
    <source>
        <strain evidence="3">a_cerv_44</strain>
    </source>
</reference>
<dbReference type="Pfam" id="PF18248">
    <property type="entry name" value="RalF_SCD"/>
    <property type="match status" value="1"/>
</dbReference>
<dbReference type="SUPFAM" id="SSF48425">
    <property type="entry name" value="Sec7 domain"/>
    <property type="match status" value="1"/>
</dbReference>
<dbReference type="AlphaFoldDB" id="A0A3S0FR71"/>
<dbReference type="EMBL" id="RXFM01000027">
    <property type="protein sequence ID" value="RST68516.1"/>
    <property type="molecule type" value="Genomic_DNA"/>
</dbReference>
<feature type="domain" description="SEC7" evidence="1">
    <location>
        <begin position="15"/>
        <end position="195"/>
    </location>
</feature>
<dbReference type="OrthoDB" id="7161002at2"/>
<dbReference type="GO" id="GO:0032012">
    <property type="term" value="P:regulation of ARF protein signal transduction"/>
    <property type="evidence" value="ECO:0007669"/>
    <property type="project" value="InterPro"/>
</dbReference>
<dbReference type="InterPro" id="IPR023394">
    <property type="entry name" value="Sec7_C_sf"/>
</dbReference>
<dbReference type="GO" id="GO:0005085">
    <property type="term" value="F:guanyl-nucleotide exchange factor activity"/>
    <property type="evidence" value="ECO:0007669"/>
    <property type="project" value="InterPro"/>
</dbReference>
<dbReference type="Proteomes" id="UP000279470">
    <property type="component" value="Unassembled WGS sequence"/>
</dbReference>
<dbReference type="InterPro" id="IPR035999">
    <property type="entry name" value="Sec7_dom_sf"/>
</dbReference>
<dbReference type="NCBIfam" id="NF038045">
    <property type="entry name" value="GEF_RalF"/>
    <property type="match status" value="1"/>
</dbReference>
<gene>
    <name evidence="2" type="ORF">EIC27_02680</name>
</gene>
<accession>A0A3S0FR71</accession>
<protein>
    <submittedName>
        <fullName evidence="2">RalF</fullName>
    </submittedName>
</protein>
<name>A0A3S0FR71_9RICK</name>
<sequence length="375" mass="42528">MHELFSEDIKIQIAKQFNKKPKDGINAIIRFCDENGIENVDKQIAEFFIEQKENLDLEAVGDYLSGENILNQKVLKAFTQQFNFQNKTFTEGLREFLFSHKLPGEAQKIDRLVQSFSDIYYGQQQESAHEQIFSDADAVYVLAFQTIMLNTDLHNSAIKDHMSIDSLKQNLRGVNGGENFPDEFLLGLYEEIKENPFEFNFTKISPGIQMNTSLLDYDQTFKSLKTFMNEAGNGQLKNVFPNISNADSLEAQVDKPRSLLANLMGYNGTLNLTDKETGAKCSVQIYEPNIFSKILFNDKPKIIIQPLGDENQDHSLKLAAQVEASFRTPPETFKSTYGYEADSMEKEYRISKSAIISKSHVSNIESGQITSGKTR</sequence>